<evidence type="ECO:0000313" key="2">
    <source>
        <dbReference type="Proteomes" id="UP001162483"/>
    </source>
</evidence>
<sequence>MKFGGLCRQLQLLHTELFSIRLPPRCHFMWPTSSRLSCCCSQLLLLCYNTTNS</sequence>
<organism evidence="1 2">
    <name type="scientific">Staurois parvus</name>
    <dbReference type="NCBI Taxonomy" id="386267"/>
    <lineage>
        <taxon>Eukaryota</taxon>
        <taxon>Metazoa</taxon>
        <taxon>Chordata</taxon>
        <taxon>Craniata</taxon>
        <taxon>Vertebrata</taxon>
        <taxon>Euteleostomi</taxon>
        <taxon>Amphibia</taxon>
        <taxon>Batrachia</taxon>
        <taxon>Anura</taxon>
        <taxon>Neobatrachia</taxon>
        <taxon>Ranoidea</taxon>
        <taxon>Ranidae</taxon>
        <taxon>Staurois</taxon>
    </lineage>
</organism>
<dbReference type="EMBL" id="CATNWA010020402">
    <property type="protein sequence ID" value="CAI9618176.1"/>
    <property type="molecule type" value="Genomic_DNA"/>
</dbReference>
<proteinExistence type="predicted"/>
<comment type="caution">
    <text evidence="1">The sequence shown here is derived from an EMBL/GenBank/DDBJ whole genome shotgun (WGS) entry which is preliminary data.</text>
</comment>
<accession>A0ABN9H8S3</accession>
<reference evidence="1" key="1">
    <citation type="submission" date="2023-05" db="EMBL/GenBank/DDBJ databases">
        <authorList>
            <person name="Stuckert A."/>
        </authorList>
    </citation>
    <scope>NUCLEOTIDE SEQUENCE</scope>
</reference>
<dbReference type="Proteomes" id="UP001162483">
    <property type="component" value="Unassembled WGS sequence"/>
</dbReference>
<evidence type="ECO:0000313" key="1">
    <source>
        <dbReference type="EMBL" id="CAI9618176.1"/>
    </source>
</evidence>
<name>A0ABN9H8S3_9NEOB</name>
<keyword evidence="2" id="KW-1185">Reference proteome</keyword>
<gene>
    <name evidence="1" type="ORF">SPARVUS_LOCUS15646833</name>
</gene>
<protein>
    <submittedName>
        <fullName evidence="1">Uncharacterized protein</fullName>
    </submittedName>
</protein>